<name>A0ABT4W0F4_9RHOB</name>
<keyword evidence="1" id="KW-1133">Transmembrane helix</keyword>
<feature type="transmembrane region" description="Helical" evidence="1">
    <location>
        <begin position="96"/>
        <end position="114"/>
    </location>
</feature>
<keyword evidence="1" id="KW-0472">Membrane</keyword>
<dbReference type="RefSeq" id="WP_271053678.1">
    <property type="nucleotide sequence ID" value="NZ_JAQIIO010000003.1"/>
</dbReference>
<comment type="caution">
    <text evidence="2">The sequence shown here is derived from an EMBL/GenBank/DDBJ whole genome shotgun (WGS) entry which is preliminary data.</text>
</comment>
<organism evidence="2 3">
    <name type="scientific">Aliiroseovarius salicola</name>
    <dbReference type="NCBI Taxonomy" id="3009082"/>
    <lineage>
        <taxon>Bacteria</taxon>
        <taxon>Pseudomonadati</taxon>
        <taxon>Pseudomonadota</taxon>
        <taxon>Alphaproteobacteria</taxon>
        <taxon>Rhodobacterales</taxon>
        <taxon>Paracoccaceae</taxon>
        <taxon>Aliiroseovarius</taxon>
    </lineage>
</organism>
<evidence type="ECO:0000313" key="3">
    <source>
        <dbReference type="Proteomes" id="UP001528040"/>
    </source>
</evidence>
<keyword evidence="3" id="KW-1185">Reference proteome</keyword>
<accession>A0ABT4W0F4</accession>
<dbReference type="Proteomes" id="UP001528040">
    <property type="component" value="Unassembled WGS sequence"/>
</dbReference>
<dbReference type="PIRSF" id="PIRSF016789">
    <property type="entry name" value="DUF454"/>
    <property type="match status" value="1"/>
</dbReference>
<evidence type="ECO:0000313" key="2">
    <source>
        <dbReference type="EMBL" id="MDA5093980.1"/>
    </source>
</evidence>
<evidence type="ECO:0000256" key="1">
    <source>
        <dbReference type="SAM" id="Phobius"/>
    </source>
</evidence>
<proteinExistence type="predicted"/>
<dbReference type="PANTHER" id="PTHR35813">
    <property type="entry name" value="INNER MEMBRANE PROTEIN YBAN"/>
    <property type="match status" value="1"/>
</dbReference>
<keyword evidence="1" id="KW-0812">Transmembrane</keyword>
<feature type="transmembrane region" description="Helical" evidence="1">
    <location>
        <begin position="6"/>
        <end position="39"/>
    </location>
</feature>
<dbReference type="InterPro" id="IPR007401">
    <property type="entry name" value="DUF454"/>
</dbReference>
<dbReference type="EMBL" id="JAQIIO010000003">
    <property type="protein sequence ID" value="MDA5093980.1"/>
    <property type="molecule type" value="Genomic_DNA"/>
</dbReference>
<dbReference type="PANTHER" id="PTHR35813:SF1">
    <property type="entry name" value="INNER MEMBRANE PROTEIN YBAN"/>
    <property type="match status" value="1"/>
</dbReference>
<protein>
    <submittedName>
        <fullName evidence="2">YbaN family protein</fullName>
    </submittedName>
</protein>
<sequence length="117" mass="12756">MSRFFYIALGWGAVGLGVLGIVLPVLPTTPFLLVAAFAFGKSSPRARNWLIEHAHFGPPIRDWEERGAISRRAKVLATSMMALVIAFSIWKGLPLWVLVLQGVLISAGAAFILTRPD</sequence>
<gene>
    <name evidence="2" type="ORF">O2N63_07750</name>
</gene>
<dbReference type="Pfam" id="PF04304">
    <property type="entry name" value="DUF454"/>
    <property type="match status" value="1"/>
</dbReference>
<reference evidence="2 3" key="1">
    <citation type="submission" date="2023-01" db="EMBL/GenBank/DDBJ databases">
        <authorList>
            <person name="Yoon J.-W."/>
        </authorList>
    </citation>
    <scope>NUCLEOTIDE SEQUENCE [LARGE SCALE GENOMIC DNA]</scope>
    <source>
        <strain evidence="2 3">KMU-50</strain>
    </source>
</reference>